<name>A0A7C9M735_9DEIO</name>
<evidence type="ECO:0000313" key="2">
    <source>
        <dbReference type="EMBL" id="MVN86043.1"/>
    </source>
</evidence>
<dbReference type="InterPro" id="IPR015943">
    <property type="entry name" value="WD40/YVTN_repeat-like_dom_sf"/>
</dbReference>
<dbReference type="RefSeq" id="WP_157458098.1">
    <property type="nucleotide sequence ID" value="NZ_WQLB01000004.1"/>
</dbReference>
<organism evidence="2 3">
    <name type="scientific">Deinococcus arboris</name>
    <dbReference type="NCBI Taxonomy" id="2682977"/>
    <lineage>
        <taxon>Bacteria</taxon>
        <taxon>Thermotogati</taxon>
        <taxon>Deinococcota</taxon>
        <taxon>Deinococci</taxon>
        <taxon>Deinococcales</taxon>
        <taxon>Deinococcaceae</taxon>
        <taxon>Deinococcus</taxon>
    </lineage>
</organism>
<feature type="chain" id="PRO_5028880568" evidence="1">
    <location>
        <begin position="18"/>
        <end position="441"/>
    </location>
</feature>
<proteinExistence type="predicted"/>
<feature type="signal peptide" evidence="1">
    <location>
        <begin position="1"/>
        <end position="17"/>
    </location>
</feature>
<dbReference type="SUPFAM" id="SSF50969">
    <property type="entry name" value="YVTN repeat-like/Quinoprotein amine dehydrogenase"/>
    <property type="match status" value="1"/>
</dbReference>
<dbReference type="EMBL" id="WQLB01000004">
    <property type="protein sequence ID" value="MVN86043.1"/>
    <property type="molecule type" value="Genomic_DNA"/>
</dbReference>
<keyword evidence="1" id="KW-0732">Signal</keyword>
<comment type="caution">
    <text evidence="2">The sequence shown here is derived from an EMBL/GenBank/DDBJ whole genome shotgun (WGS) entry which is preliminary data.</text>
</comment>
<evidence type="ECO:0000256" key="1">
    <source>
        <dbReference type="SAM" id="SignalP"/>
    </source>
</evidence>
<dbReference type="InterPro" id="IPR011044">
    <property type="entry name" value="Quino_amine_DH_bsu"/>
</dbReference>
<protein>
    <submittedName>
        <fullName evidence="2">Uncharacterized protein</fullName>
    </submittedName>
</protein>
<keyword evidence="3" id="KW-1185">Reference proteome</keyword>
<dbReference type="Gene3D" id="2.130.10.10">
    <property type="entry name" value="YVTN repeat-like/Quinoprotein amine dehydrogenase"/>
    <property type="match status" value="1"/>
</dbReference>
<gene>
    <name evidence="2" type="ORF">GO986_04620</name>
</gene>
<accession>A0A7C9M735</accession>
<reference evidence="2 3" key="1">
    <citation type="submission" date="2019-12" db="EMBL/GenBank/DDBJ databases">
        <title>Deinococcus sp. HMF7620 Genome sequencing and assembly.</title>
        <authorList>
            <person name="Kang H."/>
            <person name="Kim H."/>
            <person name="Joh K."/>
        </authorList>
    </citation>
    <scope>NUCLEOTIDE SEQUENCE [LARGE SCALE GENOMIC DNA]</scope>
    <source>
        <strain evidence="2 3">HMF7620</strain>
    </source>
</reference>
<sequence length="441" mass="45997">MLRCLVLAGLLTSSALAGLSQPADRLAASLGLPAGSYEAALRVESLGLNLWPGSLRLKDPALLGSKQQALTFEEGPAFYGLHCLDAEVYHAPAVFSDFTALRAALFDLPGVVGLGDDGRGFLFRRAATFGWLQWGAGALRLNVCQTEPAADSAATFAPLLSVHQGAGAAAPVTSATGLLAWCSAEQGAWQRQLALGSLGEPAVSPDGRLLAVSGFDPRPVIFVLSTSSGETLHRLSRPNGTSSLSFAGDSQSLLAQDFAGTYTLLDTASGQVRREWSQPGWGGFALIGGGASRFIQTGSRHQPLRVIDAATGKITRTLNSMAVSADTLTPDGLWAVTLEESGKLSAYRAQDASAAIARKADHTGTVDQPLDLKNSPAALLPGRHPDSVLILVQTPRLRRVQVLEWQVGTAVAAPVLTLNPGEQLTLNRATGALTALPACLP</sequence>
<evidence type="ECO:0000313" key="3">
    <source>
        <dbReference type="Proteomes" id="UP000483286"/>
    </source>
</evidence>
<dbReference type="Proteomes" id="UP000483286">
    <property type="component" value="Unassembled WGS sequence"/>
</dbReference>
<dbReference type="AlphaFoldDB" id="A0A7C9M735"/>